<dbReference type="InterPro" id="IPR038078">
    <property type="entry name" value="PhoU-like_sf"/>
</dbReference>
<accession>A0A7C1CX52</accession>
<dbReference type="PANTHER" id="PTHR36536:SF3">
    <property type="entry name" value="UPF0111 PROTEIN HI_1603"/>
    <property type="match status" value="1"/>
</dbReference>
<dbReference type="SUPFAM" id="SSF109755">
    <property type="entry name" value="PhoU-like"/>
    <property type="match status" value="1"/>
</dbReference>
<evidence type="ECO:0000313" key="3">
    <source>
        <dbReference type="EMBL" id="HDP79075.1"/>
    </source>
</evidence>
<dbReference type="Proteomes" id="UP000886198">
    <property type="component" value="Unassembled WGS sequence"/>
</dbReference>
<dbReference type="EMBL" id="DSBT01000404">
    <property type="protein sequence ID" value="HDP79075.1"/>
    <property type="molecule type" value="Genomic_DNA"/>
</dbReference>
<evidence type="ECO:0000256" key="1">
    <source>
        <dbReference type="ARBA" id="ARBA00008591"/>
    </source>
</evidence>
<gene>
    <name evidence="3" type="ORF">ENN47_13055</name>
</gene>
<organism evidence="3">
    <name type="scientific">Mesotoga infera</name>
    <dbReference type="NCBI Taxonomy" id="1236046"/>
    <lineage>
        <taxon>Bacteria</taxon>
        <taxon>Thermotogati</taxon>
        <taxon>Thermotogota</taxon>
        <taxon>Thermotogae</taxon>
        <taxon>Kosmotogales</taxon>
        <taxon>Kosmotogaceae</taxon>
        <taxon>Mesotoga</taxon>
    </lineage>
</organism>
<evidence type="ECO:0000256" key="2">
    <source>
        <dbReference type="SAM" id="Coils"/>
    </source>
</evidence>
<dbReference type="NCBIfam" id="TIGR00153">
    <property type="entry name" value="TIGR00153 family protein"/>
    <property type="match status" value="1"/>
</dbReference>
<dbReference type="InterPro" id="IPR018445">
    <property type="entry name" value="Put_Phosphate_transp_reg"/>
</dbReference>
<comment type="similarity">
    <text evidence="1">Belongs to the UPF0111 family.</text>
</comment>
<protein>
    <submittedName>
        <fullName evidence="3">TIGR00153 family protein</fullName>
    </submittedName>
</protein>
<feature type="coiled-coil region" evidence="2">
    <location>
        <begin position="135"/>
        <end position="165"/>
    </location>
</feature>
<dbReference type="Pfam" id="PF01865">
    <property type="entry name" value="PhoU_div"/>
    <property type="match status" value="1"/>
</dbReference>
<dbReference type="PANTHER" id="PTHR36536">
    <property type="entry name" value="UPF0111 PROTEIN HI_1603"/>
    <property type="match status" value="1"/>
</dbReference>
<comment type="caution">
    <text evidence="3">The sequence shown here is derived from an EMBL/GenBank/DDBJ whole genome shotgun (WGS) entry which is preliminary data.</text>
</comment>
<dbReference type="AlphaFoldDB" id="A0A7C1CX52"/>
<keyword evidence="2" id="KW-0175">Coiled coil</keyword>
<name>A0A7C1CX52_9BACT</name>
<proteinExistence type="inferred from homology"/>
<dbReference type="InterPro" id="IPR002727">
    <property type="entry name" value="DUF47"/>
</dbReference>
<dbReference type="Gene3D" id="1.20.58.220">
    <property type="entry name" value="Phosphate transport system protein phou homolog 2, domain 2"/>
    <property type="match status" value="1"/>
</dbReference>
<sequence length="213" mass="24438">MFFGKKEMAIIQLFNEHLDFISRTLENLEKVFLACQNDDSSSVEIYSEEVRKMESAADAKRREMENSMYQGAFLPNFRGDFLGLAESFDKVANEAENVVDQIVLQHLVIPSELKTDLLKQVQLAAETFEASKEAAVNLFQELSVAEEKIKETERLENTEDSHERALVKKIFEMNISLAEKRQLRELVLSIGDIANLSEDCSDRMEIIVLKRRV</sequence>
<reference evidence="3" key="1">
    <citation type="journal article" date="2020" name="mSystems">
        <title>Genome- and Community-Level Interaction Insights into Carbon Utilization and Element Cycling Functions of Hydrothermarchaeota in Hydrothermal Sediment.</title>
        <authorList>
            <person name="Zhou Z."/>
            <person name="Liu Y."/>
            <person name="Xu W."/>
            <person name="Pan J."/>
            <person name="Luo Z.H."/>
            <person name="Li M."/>
        </authorList>
    </citation>
    <scope>NUCLEOTIDE SEQUENCE [LARGE SCALE GENOMIC DNA]</scope>
    <source>
        <strain evidence="3">SpSt-1179</strain>
    </source>
</reference>